<dbReference type="InterPro" id="IPR012338">
    <property type="entry name" value="Beta-lactam/transpept-like"/>
</dbReference>
<evidence type="ECO:0000313" key="2">
    <source>
        <dbReference type="EMBL" id="GIL30886.1"/>
    </source>
</evidence>
<organism evidence="2 3">
    <name type="scientific">Actinocatenispora comari</name>
    <dbReference type="NCBI Taxonomy" id="2807577"/>
    <lineage>
        <taxon>Bacteria</taxon>
        <taxon>Bacillati</taxon>
        <taxon>Actinomycetota</taxon>
        <taxon>Actinomycetes</taxon>
        <taxon>Micromonosporales</taxon>
        <taxon>Micromonosporaceae</taxon>
        <taxon>Actinocatenispora</taxon>
    </lineage>
</organism>
<dbReference type="InterPro" id="IPR050789">
    <property type="entry name" value="Diverse_Enzym_Activities"/>
</dbReference>
<protein>
    <submittedName>
        <fullName evidence="2">Serine hydrolase</fullName>
    </submittedName>
</protein>
<feature type="domain" description="Beta-lactamase-related" evidence="1">
    <location>
        <begin position="14"/>
        <end position="363"/>
    </location>
</feature>
<dbReference type="Pfam" id="PF00144">
    <property type="entry name" value="Beta-lactamase"/>
    <property type="match status" value="1"/>
</dbReference>
<dbReference type="InterPro" id="IPR001466">
    <property type="entry name" value="Beta-lactam-related"/>
</dbReference>
<dbReference type="AlphaFoldDB" id="A0A8J4AGI8"/>
<dbReference type="SUPFAM" id="SSF56601">
    <property type="entry name" value="beta-lactamase/transpeptidase-like"/>
    <property type="match status" value="1"/>
</dbReference>
<dbReference type="EMBL" id="BOPO01000128">
    <property type="protein sequence ID" value="GIL30886.1"/>
    <property type="molecule type" value="Genomic_DNA"/>
</dbReference>
<keyword evidence="3" id="KW-1185">Reference proteome</keyword>
<dbReference type="Proteomes" id="UP000614996">
    <property type="component" value="Unassembled WGS sequence"/>
</dbReference>
<keyword evidence="2" id="KW-0378">Hydrolase</keyword>
<dbReference type="RefSeq" id="WP_207128479.1">
    <property type="nucleotide sequence ID" value="NZ_BOPO01000128.1"/>
</dbReference>
<name>A0A8J4AGI8_9ACTN</name>
<sequence>MRTSGPDFPAIWQVLDGQVATGRLPGYVAAVRIRGEVAVRAGGRTAIEPGSAPMTADTQFRIASVTKPIGAALTLALIDDGVFGLDDPVTGWLPELADHRVLTAPDAPLSSTVPAVRAITVRDLLTMRSGWGVIFEPTPLQREMARRQVSPGPLTPPVTGDEFVARIGSLPAACQPGAGWLYDTSMDLLGVALERATGASLVRLVADRIAGPLGLTSTGFWAADPTRLATAYLPGPDGPTVLDPPDGVFAAEPAFRELSSGLVSTAPDLLRCFTALADGGVPILPAASVAAMTTDAITAQQRAQGVPILSAAQSWGLGTGVEIAAVEPWQAAGAWGWDGGTGTTVRVDPSRELVGVLLTQRGMAGPQDGFDTFWSAVAAAC</sequence>
<dbReference type="Gene3D" id="3.40.710.10">
    <property type="entry name" value="DD-peptidase/beta-lactamase superfamily"/>
    <property type="match status" value="1"/>
</dbReference>
<comment type="caution">
    <text evidence="2">The sequence shown here is derived from an EMBL/GenBank/DDBJ whole genome shotgun (WGS) entry which is preliminary data.</text>
</comment>
<gene>
    <name evidence="2" type="ORF">NUM_61400</name>
</gene>
<proteinExistence type="predicted"/>
<dbReference type="PANTHER" id="PTHR43283:SF3">
    <property type="entry name" value="BETA-LACTAMASE FAMILY PROTEIN (AFU_ORTHOLOGUE AFUA_5G07500)"/>
    <property type="match status" value="1"/>
</dbReference>
<evidence type="ECO:0000313" key="3">
    <source>
        <dbReference type="Proteomes" id="UP000614996"/>
    </source>
</evidence>
<dbReference type="PANTHER" id="PTHR43283">
    <property type="entry name" value="BETA-LACTAMASE-RELATED"/>
    <property type="match status" value="1"/>
</dbReference>
<evidence type="ECO:0000259" key="1">
    <source>
        <dbReference type="Pfam" id="PF00144"/>
    </source>
</evidence>
<accession>A0A8J4AGI8</accession>
<reference evidence="3" key="1">
    <citation type="journal article" date="2021" name="Int. J. Syst. Evol. Microbiol.">
        <title>Actinocatenispora comari sp. nov., an endophytic actinomycete isolated from aerial parts of Comarum salesowianum.</title>
        <authorList>
            <person name="Oyunbileg N."/>
            <person name="Iizaka Y."/>
            <person name="Hamada M."/>
            <person name="Davaapurev B.O."/>
            <person name="Fukumoto A."/>
            <person name="Tsetseg B."/>
            <person name="Kato F."/>
            <person name="Tamura T."/>
            <person name="Batkhuu J."/>
            <person name="Anzai Y."/>
        </authorList>
    </citation>
    <scope>NUCLEOTIDE SEQUENCE [LARGE SCALE GENOMIC DNA]</scope>
    <source>
        <strain evidence="3">NUM-2625</strain>
    </source>
</reference>
<dbReference type="GO" id="GO:0016787">
    <property type="term" value="F:hydrolase activity"/>
    <property type="evidence" value="ECO:0007669"/>
    <property type="project" value="UniProtKB-KW"/>
</dbReference>